<sequence length="93" mass="9793">MDIRPTFSPLPGLASSAVGTGTPAGAASKAKPEGPRAAQPTALPPEGLSLPEWQMIQRYFPPSEKLTLRLYGPDRSMHTLQPGALGSQLDVRG</sequence>
<dbReference type="EMBL" id="DSGB01000004">
    <property type="protein sequence ID" value="HER96017.1"/>
    <property type="molecule type" value="Genomic_DNA"/>
</dbReference>
<feature type="region of interest" description="Disordered" evidence="1">
    <location>
        <begin position="1"/>
        <end position="47"/>
    </location>
</feature>
<comment type="caution">
    <text evidence="2">The sequence shown here is derived from an EMBL/GenBank/DDBJ whole genome shotgun (WGS) entry which is preliminary data.</text>
</comment>
<proteinExistence type="predicted"/>
<name>A0A7V2B0F2_RHOMR</name>
<protein>
    <submittedName>
        <fullName evidence="2">Uncharacterized protein</fullName>
    </submittedName>
</protein>
<evidence type="ECO:0000313" key="2">
    <source>
        <dbReference type="EMBL" id="HER96017.1"/>
    </source>
</evidence>
<gene>
    <name evidence="2" type="ORF">ENO59_05815</name>
</gene>
<organism evidence="2">
    <name type="scientific">Rhodothermus marinus</name>
    <name type="common">Rhodothermus obamensis</name>
    <dbReference type="NCBI Taxonomy" id="29549"/>
    <lineage>
        <taxon>Bacteria</taxon>
        <taxon>Pseudomonadati</taxon>
        <taxon>Rhodothermota</taxon>
        <taxon>Rhodothermia</taxon>
        <taxon>Rhodothermales</taxon>
        <taxon>Rhodothermaceae</taxon>
        <taxon>Rhodothermus</taxon>
    </lineage>
</organism>
<dbReference type="AlphaFoldDB" id="A0A7V2B0F2"/>
<evidence type="ECO:0000256" key="1">
    <source>
        <dbReference type="SAM" id="MobiDB-lite"/>
    </source>
</evidence>
<reference evidence="2" key="1">
    <citation type="journal article" date="2020" name="mSystems">
        <title>Genome- and Community-Level Interaction Insights into Carbon Utilization and Element Cycling Functions of Hydrothermarchaeota in Hydrothermal Sediment.</title>
        <authorList>
            <person name="Zhou Z."/>
            <person name="Liu Y."/>
            <person name="Xu W."/>
            <person name="Pan J."/>
            <person name="Luo Z.H."/>
            <person name="Li M."/>
        </authorList>
    </citation>
    <scope>NUCLEOTIDE SEQUENCE [LARGE SCALE GENOMIC DNA]</scope>
    <source>
        <strain evidence="2">SpSt-143</strain>
    </source>
</reference>
<accession>A0A7V2B0F2</accession>